<evidence type="ECO:0000313" key="5">
    <source>
        <dbReference type="Proteomes" id="UP001332243"/>
    </source>
</evidence>
<dbReference type="Pfam" id="PF05949">
    <property type="entry name" value="DUF881"/>
    <property type="match status" value="1"/>
</dbReference>
<evidence type="ECO:0000256" key="1">
    <source>
        <dbReference type="ARBA" id="ARBA00009108"/>
    </source>
</evidence>
<dbReference type="InterPro" id="IPR010273">
    <property type="entry name" value="DUF881"/>
</dbReference>
<protein>
    <submittedName>
        <fullName evidence="4">DUF881 domain-containing protein</fullName>
    </submittedName>
</protein>
<dbReference type="EMBL" id="JAZGQK010000006">
    <property type="protein sequence ID" value="MEE6258577.1"/>
    <property type="molecule type" value="Genomic_DNA"/>
</dbReference>
<accession>A0ABU7RQ00</accession>
<dbReference type="PANTHER" id="PTHR37313:SF4">
    <property type="entry name" value="CONSERVED MEMBRANE PROTEIN-RELATED"/>
    <property type="match status" value="1"/>
</dbReference>
<feature type="region of interest" description="Disordered" evidence="2">
    <location>
        <begin position="132"/>
        <end position="153"/>
    </location>
</feature>
<feature type="transmembrane region" description="Helical" evidence="3">
    <location>
        <begin position="33"/>
        <end position="57"/>
    </location>
</feature>
<name>A0ABU7RQ00_9ACTN</name>
<dbReference type="Proteomes" id="UP001332243">
    <property type="component" value="Unassembled WGS sequence"/>
</dbReference>
<keyword evidence="3" id="KW-0472">Membrane</keyword>
<evidence type="ECO:0000313" key="4">
    <source>
        <dbReference type="EMBL" id="MEE6258577.1"/>
    </source>
</evidence>
<dbReference type="PANTHER" id="PTHR37313">
    <property type="entry name" value="UPF0749 PROTEIN RV1825"/>
    <property type="match status" value="1"/>
</dbReference>
<keyword evidence="3" id="KW-1133">Transmembrane helix</keyword>
<sequence>MEYTSGATSWQKALRRAVAALLPRRSTPRRTGWSIGVPLIALAAGLLFTTTATTAGGTSLREDRRPKLAQLIEERREQVAAGQERAAALHDAVESQTAALGGSDSRVRAQQDRAAATREAAGFTALAGPGVSVELNDAPQHSDGSKPAGASNDDLVVHQSDVQAVVNALWAGGAEAVAIMNVRILSTSAVRCVGNTLLLHGRVYSPPFLITAIGDPAALQRALAASEGVRSFKDAVDHYQLGYRETVEPKLTVPAYDGPGGLRSAKVIPE</sequence>
<evidence type="ECO:0000256" key="2">
    <source>
        <dbReference type="SAM" id="MobiDB-lite"/>
    </source>
</evidence>
<proteinExistence type="inferred from homology"/>
<comment type="caution">
    <text evidence="4">The sequence shown here is derived from an EMBL/GenBank/DDBJ whole genome shotgun (WGS) entry which is preliminary data.</text>
</comment>
<gene>
    <name evidence="4" type="ORF">V1633_08750</name>
</gene>
<reference evidence="4 5" key="1">
    <citation type="submission" date="2024-01" db="EMBL/GenBank/DDBJ databases">
        <title>Genome insights into Plantactinospora sonchi sp. nov.</title>
        <authorList>
            <person name="Wang L."/>
        </authorList>
    </citation>
    <scope>NUCLEOTIDE SEQUENCE [LARGE SCALE GENOMIC DNA]</scope>
    <source>
        <strain evidence="4 5">NEAU-QY2</strain>
    </source>
</reference>
<keyword evidence="3" id="KW-0812">Transmembrane</keyword>
<organism evidence="4 5">
    <name type="scientific">Plantactinospora sonchi</name>
    <dbReference type="NCBI Taxonomy" id="1544735"/>
    <lineage>
        <taxon>Bacteria</taxon>
        <taxon>Bacillati</taxon>
        <taxon>Actinomycetota</taxon>
        <taxon>Actinomycetes</taxon>
        <taxon>Micromonosporales</taxon>
        <taxon>Micromonosporaceae</taxon>
        <taxon>Plantactinospora</taxon>
    </lineage>
</organism>
<comment type="similarity">
    <text evidence="1">Belongs to the UPF0749 family.</text>
</comment>
<dbReference type="RefSeq" id="WP_331213676.1">
    <property type="nucleotide sequence ID" value="NZ_JAZGQK010000006.1"/>
</dbReference>
<dbReference type="Gene3D" id="3.30.70.1880">
    <property type="entry name" value="Protein of unknown function DUF881"/>
    <property type="match status" value="1"/>
</dbReference>
<evidence type="ECO:0000256" key="3">
    <source>
        <dbReference type="SAM" id="Phobius"/>
    </source>
</evidence>
<keyword evidence="5" id="KW-1185">Reference proteome</keyword>